<keyword evidence="5" id="KW-0276">Fatty acid metabolism</keyword>
<dbReference type="CDD" id="cd03505">
    <property type="entry name" value="Delta9-FADS-like"/>
    <property type="match status" value="1"/>
</dbReference>
<evidence type="ECO:0000256" key="2">
    <source>
        <dbReference type="ARBA" id="ARBA00009295"/>
    </source>
</evidence>
<feature type="transmembrane region" description="Helical" evidence="13">
    <location>
        <begin position="373"/>
        <end position="393"/>
    </location>
</feature>
<feature type="transmembrane region" description="Helical" evidence="13">
    <location>
        <begin position="72"/>
        <end position="93"/>
    </location>
</feature>
<keyword evidence="4 12" id="KW-0812">Transmembrane</keyword>
<evidence type="ECO:0000256" key="10">
    <source>
        <dbReference type="ARBA" id="ARBA00023136"/>
    </source>
</evidence>
<evidence type="ECO:0000256" key="1">
    <source>
        <dbReference type="ARBA" id="ARBA00004141"/>
    </source>
</evidence>
<organism evidence="15 16">
    <name type="scientific">Blomia tropicalis</name>
    <name type="common">Mite</name>
    <dbReference type="NCBI Taxonomy" id="40697"/>
    <lineage>
        <taxon>Eukaryota</taxon>
        <taxon>Metazoa</taxon>
        <taxon>Ecdysozoa</taxon>
        <taxon>Arthropoda</taxon>
        <taxon>Chelicerata</taxon>
        <taxon>Arachnida</taxon>
        <taxon>Acari</taxon>
        <taxon>Acariformes</taxon>
        <taxon>Sarcoptiformes</taxon>
        <taxon>Astigmata</taxon>
        <taxon>Glycyphagoidea</taxon>
        <taxon>Echimyopodidae</taxon>
        <taxon>Blomia</taxon>
    </lineage>
</organism>
<evidence type="ECO:0000256" key="8">
    <source>
        <dbReference type="ARBA" id="ARBA00023004"/>
    </source>
</evidence>
<dbReference type="InterPro" id="IPR015876">
    <property type="entry name" value="Acyl-CoA_DS"/>
</dbReference>
<evidence type="ECO:0000256" key="12">
    <source>
        <dbReference type="RuleBase" id="RU000581"/>
    </source>
</evidence>
<evidence type="ECO:0000313" key="15">
    <source>
        <dbReference type="EMBL" id="KAJ6219721.1"/>
    </source>
</evidence>
<evidence type="ECO:0000256" key="7">
    <source>
        <dbReference type="ARBA" id="ARBA00023002"/>
    </source>
</evidence>
<gene>
    <name evidence="15" type="ORF">RDWZM_005533</name>
</gene>
<feature type="domain" description="Fatty acid desaturase" evidence="14">
    <location>
        <begin position="104"/>
        <end position="307"/>
    </location>
</feature>
<keyword evidence="9" id="KW-0443">Lipid metabolism</keyword>
<evidence type="ECO:0000313" key="16">
    <source>
        <dbReference type="Proteomes" id="UP001142055"/>
    </source>
</evidence>
<evidence type="ECO:0000256" key="13">
    <source>
        <dbReference type="SAM" id="Phobius"/>
    </source>
</evidence>
<evidence type="ECO:0000256" key="11">
    <source>
        <dbReference type="ARBA" id="ARBA00023160"/>
    </source>
</evidence>
<keyword evidence="3 12" id="KW-0444">Lipid biosynthesis</keyword>
<evidence type="ECO:0000256" key="4">
    <source>
        <dbReference type="ARBA" id="ARBA00022692"/>
    </source>
</evidence>
<dbReference type="GO" id="GO:0006636">
    <property type="term" value="P:unsaturated fatty acid biosynthetic process"/>
    <property type="evidence" value="ECO:0007669"/>
    <property type="project" value="TreeGrafter"/>
</dbReference>
<feature type="transmembrane region" description="Helical" evidence="13">
    <location>
        <begin position="139"/>
        <end position="157"/>
    </location>
</feature>
<feature type="transmembrane region" description="Helical" evidence="13">
    <location>
        <begin position="220"/>
        <end position="241"/>
    </location>
</feature>
<dbReference type="PANTHER" id="PTHR11351:SF31">
    <property type="entry name" value="DESATURASE 1, ISOFORM A-RELATED"/>
    <property type="match status" value="1"/>
</dbReference>
<keyword evidence="10 13" id="KW-0472">Membrane</keyword>
<evidence type="ECO:0000256" key="6">
    <source>
        <dbReference type="ARBA" id="ARBA00022989"/>
    </source>
</evidence>
<evidence type="ECO:0000256" key="9">
    <source>
        <dbReference type="ARBA" id="ARBA00023098"/>
    </source>
</evidence>
<dbReference type="EMBL" id="JAPWDV010000002">
    <property type="protein sequence ID" value="KAJ6219721.1"/>
    <property type="molecule type" value="Genomic_DNA"/>
</dbReference>
<dbReference type="PRINTS" id="PR00075">
    <property type="entry name" value="FACDDSATRASE"/>
</dbReference>
<dbReference type="Pfam" id="PF00487">
    <property type="entry name" value="FA_desaturase"/>
    <property type="match status" value="1"/>
</dbReference>
<sequence>MVATHKPEHEIVNCDLVDDKLKNEINTELEKSGRHNFDWAADENELALVNGQDNKANNDNKKPMFLFGFRDLVWTNIVWLTILHVIFVWAFIYTLLEPIKFFTVVWGGLLSVGTALGLSVGNHRLWAHRTFQAKPLLRFFLLCLQTATMNGSVISFARDHRNHHKWSGTHADPKNPDRGFFYAHIGWWLLRKRPEVIEYGKKIPIDDMLEEKMLVFQHRYYLPLMFLSAFIIPVGVPILIWNEHPFISLGSSVIRILLVLHHFFAINSFAHFYGHHPYNRYQKPTENQIINWISMGEGHHNYHHTFPFDYCNSEFYWWEKYSPASLFIEVCILLRLASKPKKPSKALIRKVGEAKGKPEYFAMIDKRSLPKRIAIGLFDWLAGMFVTQWPLWIGLVFKVIDGRPTIVF</sequence>
<keyword evidence="11 12" id="KW-0275">Fatty acid biosynthesis</keyword>
<proteinExistence type="inferred from homology"/>
<keyword evidence="6 13" id="KW-1133">Transmembrane helix</keyword>
<keyword evidence="8" id="KW-0408">Iron</keyword>
<dbReference type="GO" id="GO:0005789">
    <property type="term" value="C:endoplasmic reticulum membrane"/>
    <property type="evidence" value="ECO:0007669"/>
    <property type="project" value="TreeGrafter"/>
</dbReference>
<protein>
    <recommendedName>
        <fullName evidence="14">Fatty acid desaturase domain-containing protein</fullName>
    </recommendedName>
</protein>
<dbReference type="GO" id="GO:0005506">
    <property type="term" value="F:iron ion binding"/>
    <property type="evidence" value="ECO:0007669"/>
    <property type="project" value="TreeGrafter"/>
</dbReference>
<dbReference type="GO" id="GO:0004768">
    <property type="term" value="F:stearoyl-CoA 9-desaturase activity"/>
    <property type="evidence" value="ECO:0007669"/>
    <property type="project" value="TreeGrafter"/>
</dbReference>
<accession>A0A9Q0M5E8</accession>
<dbReference type="AlphaFoldDB" id="A0A9Q0M5E8"/>
<evidence type="ECO:0000256" key="5">
    <source>
        <dbReference type="ARBA" id="ARBA00022832"/>
    </source>
</evidence>
<comment type="similarity">
    <text evidence="2 12">Belongs to the fatty acid desaturase type 1 family.</text>
</comment>
<feature type="transmembrane region" description="Helical" evidence="13">
    <location>
        <begin position="99"/>
        <end position="118"/>
    </location>
</feature>
<comment type="caution">
    <text evidence="15">The sequence shown here is derived from an EMBL/GenBank/DDBJ whole genome shotgun (WGS) entry which is preliminary data.</text>
</comment>
<evidence type="ECO:0000256" key="3">
    <source>
        <dbReference type="ARBA" id="ARBA00022516"/>
    </source>
</evidence>
<feature type="transmembrane region" description="Helical" evidence="13">
    <location>
        <begin position="253"/>
        <end position="274"/>
    </location>
</feature>
<dbReference type="PANTHER" id="PTHR11351">
    <property type="entry name" value="ACYL-COA DESATURASE"/>
    <property type="match status" value="1"/>
</dbReference>
<keyword evidence="7 12" id="KW-0560">Oxidoreductase</keyword>
<comment type="domain">
    <text evidence="12">The histidine box domains are involved in binding the catalytic metal ions.</text>
</comment>
<comment type="subcellular location">
    <subcellularLocation>
        <location evidence="1">Membrane</location>
        <topology evidence="1">Multi-pass membrane protein</topology>
    </subcellularLocation>
</comment>
<keyword evidence="16" id="KW-1185">Reference proteome</keyword>
<name>A0A9Q0M5E8_BLOTA</name>
<dbReference type="InterPro" id="IPR005804">
    <property type="entry name" value="FA_desaturase_dom"/>
</dbReference>
<dbReference type="Proteomes" id="UP001142055">
    <property type="component" value="Chromosome 2"/>
</dbReference>
<reference evidence="15" key="1">
    <citation type="submission" date="2022-12" db="EMBL/GenBank/DDBJ databases">
        <title>Genome assemblies of Blomia tropicalis.</title>
        <authorList>
            <person name="Cui Y."/>
        </authorList>
    </citation>
    <scope>NUCLEOTIDE SEQUENCE</scope>
    <source>
        <tissue evidence="15">Adult mites</tissue>
    </source>
</reference>
<comment type="cofactor">
    <cofactor evidence="12">
        <name>Fe(2+)</name>
        <dbReference type="ChEBI" id="CHEBI:29033"/>
    </cofactor>
</comment>
<evidence type="ECO:0000259" key="14">
    <source>
        <dbReference type="Pfam" id="PF00487"/>
    </source>
</evidence>